<gene>
    <name evidence="1" type="ORF">EAS64_17025</name>
</gene>
<keyword evidence="2" id="KW-1185">Reference proteome</keyword>
<organism evidence="1 2">
    <name type="scientific">Trebonia kvetii</name>
    <dbReference type="NCBI Taxonomy" id="2480626"/>
    <lineage>
        <taxon>Bacteria</taxon>
        <taxon>Bacillati</taxon>
        <taxon>Actinomycetota</taxon>
        <taxon>Actinomycetes</taxon>
        <taxon>Streptosporangiales</taxon>
        <taxon>Treboniaceae</taxon>
        <taxon>Trebonia</taxon>
    </lineage>
</organism>
<name>A0A6P2C0L0_9ACTN</name>
<dbReference type="GO" id="GO:0016787">
    <property type="term" value="F:hydrolase activity"/>
    <property type="evidence" value="ECO:0007669"/>
    <property type="project" value="UniProtKB-KW"/>
</dbReference>
<keyword evidence="1" id="KW-0378">Hydrolase</keyword>
<comment type="caution">
    <text evidence="1">The sequence shown here is derived from an EMBL/GenBank/DDBJ whole genome shotgun (WGS) entry which is preliminary data.</text>
</comment>
<dbReference type="OrthoDB" id="3404294at2"/>
<protein>
    <submittedName>
        <fullName evidence="1">NTP pyrophosphohydrolase</fullName>
    </submittedName>
</protein>
<dbReference type="EMBL" id="RPFW01000003">
    <property type="protein sequence ID" value="TVZ04670.1"/>
    <property type="molecule type" value="Genomic_DNA"/>
</dbReference>
<reference evidence="1 2" key="1">
    <citation type="submission" date="2018-11" db="EMBL/GenBank/DDBJ databases">
        <title>Trebonia kvetii gen.nov., sp.nov., a novel acidophilic actinobacterium, and proposal of the new actinobacterial family Treboniaceae fam. nov.</title>
        <authorList>
            <person name="Rapoport D."/>
            <person name="Sagova-Mareckova M."/>
            <person name="Sedlacek I."/>
            <person name="Provaznik J."/>
            <person name="Kralova S."/>
            <person name="Pavlinic D."/>
            <person name="Benes V."/>
            <person name="Kopecky J."/>
        </authorList>
    </citation>
    <scope>NUCLEOTIDE SEQUENCE [LARGE SCALE GENOMIC DNA]</scope>
    <source>
        <strain evidence="1 2">15Tr583</strain>
    </source>
</reference>
<accession>A0A6P2C0L0</accession>
<dbReference type="Proteomes" id="UP000460272">
    <property type="component" value="Unassembled WGS sequence"/>
</dbReference>
<evidence type="ECO:0000313" key="1">
    <source>
        <dbReference type="EMBL" id="TVZ04670.1"/>
    </source>
</evidence>
<evidence type="ECO:0000313" key="2">
    <source>
        <dbReference type="Proteomes" id="UP000460272"/>
    </source>
</evidence>
<dbReference type="AlphaFoldDB" id="A0A6P2C0L0"/>
<sequence>MGARADGWWRDRAAAALRLCREVIALARRGDGPAGAWMLVLEGRARDAVPLLEEEDPSLAADWAPAEGEGPRPVRLVSAPGSGDDAIVGVVAEVVARDESCLVVTADRRLRQRCEELNASVVGPGWLLRLL</sequence>
<proteinExistence type="predicted"/>